<accession>A0A0C2WLY9</accession>
<evidence type="ECO:0000313" key="1">
    <source>
        <dbReference type="EMBL" id="KIL57731.1"/>
    </source>
</evidence>
<proteinExistence type="predicted"/>
<organism evidence="1 2">
    <name type="scientific">Amanita muscaria (strain Koide BX008)</name>
    <dbReference type="NCBI Taxonomy" id="946122"/>
    <lineage>
        <taxon>Eukaryota</taxon>
        <taxon>Fungi</taxon>
        <taxon>Dikarya</taxon>
        <taxon>Basidiomycota</taxon>
        <taxon>Agaricomycotina</taxon>
        <taxon>Agaricomycetes</taxon>
        <taxon>Agaricomycetidae</taxon>
        <taxon>Agaricales</taxon>
        <taxon>Pluteineae</taxon>
        <taxon>Amanitaceae</taxon>
        <taxon>Amanita</taxon>
    </lineage>
</organism>
<dbReference type="AlphaFoldDB" id="A0A0C2WLY9"/>
<dbReference type="Proteomes" id="UP000054549">
    <property type="component" value="Unassembled WGS sequence"/>
</dbReference>
<evidence type="ECO:0000313" key="2">
    <source>
        <dbReference type="Proteomes" id="UP000054549"/>
    </source>
</evidence>
<protein>
    <submittedName>
        <fullName evidence="1">Uncharacterized protein</fullName>
    </submittedName>
</protein>
<gene>
    <name evidence="1" type="ORF">M378DRAFT_362707</name>
</gene>
<dbReference type="EMBL" id="KN818359">
    <property type="protein sequence ID" value="KIL57731.1"/>
    <property type="molecule type" value="Genomic_DNA"/>
</dbReference>
<reference evidence="1 2" key="1">
    <citation type="submission" date="2014-04" db="EMBL/GenBank/DDBJ databases">
        <title>Evolutionary Origins and Diversification of the Mycorrhizal Mutualists.</title>
        <authorList>
            <consortium name="DOE Joint Genome Institute"/>
            <consortium name="Mycorrhizal Genomics Consortium"/>
            <person name="Kohler A."/>
            <person name="Kuo A."/>
            <person name="Nagy L.G."/>
            <person name="Floudas D."/>
            <person name="Copeland A."/>
            <person name="Barry K.W."/>
            <person name="Cichocki N."/>
            <person name="Veneault-Fourrey C."/>
            <person name="LaButti K."/>
            <person name="Lindquist E.A."/>
            <person name="Lipzen A."/>
            <person name="Lundell T."/>
            <person name="Morin E."/>
            <person name="Murat C."/>
            <person name="Riley R."/>
            <person name="Ohm R."/>
            <person name="Sun H."/>
            <person name="Tunlid A."/>
            <person name="Henrissat B."/>
            <person name="Grigoriev I.V."/>
            <person name="Hibbett D.S."/>
            <person name="Martin F."/>
        </authorList>
    </citation>
    <scope>NUCLEOTIDE SEQUENCE [LARGE SCALE GENOMIC DNA]</scope>
    <source>
        <strain evidence="1 2">Koide BX008</strain>
    </source>
</reference>
<sequence>MIMFIHTAVPFRVRSQLFPSHCNFGRFGTWHFLFWHFAFTIQITKHPHSIYNDLQLQYQYVYQYYYATIDIHLIHRNQS</sequence>
<name>A0A0C2WLY9_AMAMK</name>
<dbReference type="HOGENOM" id="CLU_2605514_0_0_1"/>
<keyword evidence="2" id="KW-1185">Reference proteome</keyword>
<dbReference type="InParanoid" id="A0A0C2WLY9"/>